<evidence type="ECO:0000256" key="2">
    <source>
        <dbReference type="ARBA" id="ARBA00005289"/>
    </source>
</evidence>
<dbReference type="PROSITE" id="PS00629">
    <property type="entry name" value="IMP_1"/>
    <property type="match status" value="1"/>
</dbReference>
<keyword evidence="6 9" id="KW-0378">Hydrolase</keyword>
<keyword evidence="8 9" id="KW-0472">Membrane</keyword>
<comment type="subcellular location">
    <subcellularLocation>
        <location evidence="9">Cell inner membrane</location>
        <topology evidence="9">Peripheral membrane protein</topology>
        <orientation evidence="9">Cytoplasmic side</orientation>
    </subcellularLocation>
</comment>
<feature type="binding site" evidence="9">
    <location>
        <position position="88"/>
    </location>
    <ligand>
        <name>Mg(2+)</name>
        <dbReference type="ChEBI" id="CHEBI:18420"/>
        <label>2</label>
    </ligand>
</feature>
<dbReference type="EC" id="3.1.3.7" evidence="9"/>
<dbReference type="HAMAP" id="MF_02095">
    <property type="entry name" value="CysQ"/>
    <property type="match status" value="1"/>
</dbReference>
<dbReference type="EMBL" id="JBHRTL010000004">
    <property type="protein sequence ID" value="MFC3154360.1"/>
    <property type="molecule type" value="Genomic_DNA"/>
</dbReference>
<comment type="cofactor">
    <cofactor evidence="9">
        <name>Mg(2+)</name>
        <dbReference type="ChEBI" id="CHEBI:18420"/>
    </cofactor>
</comment>
<dbReference type="InterPro" id="IPR020550">
    <property type="entry name" value="Inositol_monophosphatase_CS"/>
</dbReference>
<dbReference type="NCBIfam" id="TIGR01331">
    <property type="entry name" value="bisphos_cysQ"/>
    <property type="match status" value="1"/>
</dbReference>
<evidence type="ECO:0000256" key="6">
    <source>
        <dbReference type="ARBA" id="ARBA00022801"/>
    </source>
</evidence>
<dbReference type="PROSITE" id="PS00630">
    <property type="entry name" value="IMP_2"/>
    <property type="match status" value="1"/>
</dbReference>
<dbReference type="Proteomes" id="UP001595548">
    <property type="component" value="Unassembled WGS sequence"/>
</dbReference>
<name>A0ABV7HPA5_9GAMM</name>
<feature type="binding site" evidence="9">
    <location>
        <begin position="87"/>
        <end position="90"/>
    </location>
    <ligand>
        <name>substrate</name>
    </ligand>
</feature>
<feature type="binding site" evidence="9">
    <location>
        <position position="87"/>
    </location>
    <ligand>
        <name>Mg(2+)</name>
        <dbReference type="ChEBI" id="CHEBI:18420"/>
        <label>1</label>
    </ligand>
</feature>
<comment type="catalytic activity">
    <reaction evidence="1 9">
        <text>adenosine 3',5'-bisphosphate + H2O = AMP + phosphate</text>
        <dbReference type="Rhea" id="RHEA:10040"/>
        <dbReference type="ChEBI" id="CHEBI:15377"/>
        <dbReference type="ChEBI" id="CHEBI:43474"/>
        <dbReference type="ChEBI" id="CHEBI:58343"/>
        <dbReference type="ChEBI" id="CHEBI:456215"/>
        <dbReference type="EC" id="3.1.3.7"/>
    </reaction>
</comment>
<feature type="binding site" evidence="9">
    <location>
        <position position="85"/>
    </location>
    <ligand>
        <name>Mg(2+)</name>
        <dbReference type="ChEBI" id="CHEBI:18420"/>
        <label>1</label>
    </ligand>
</feature>
<keyword evidence="7 9" id="KW-0460">Magnesium</keyword>
<dbReference type="InterPro" id="IPR006240">
    <property type="entry name" value="CysQ"/>
</dbReference>
<evidence type="ECO:0000256" key="9">
    <source>
        <dbReference type="HAMAP-Rule" id="MF_02095"/>
    </source>
</evidence>
<dbReference type="GO" id="GO:0008441">
    <property type="term" value="F:3'(2'),5'-bisphosphate nucleotidase activity"/>
    <property type="evidence" value="ECO:0007669"/>
    <property type="project" value="UniProtKB-EC"/>
</dbReference>
<feature type="binding site" evidence="9">
    <location>
        <position position="65"/>
    </location>
    <ligand>
        <name>substrate</name>
    </ligand>
</feature>
<feature type="binding site" evidence="9">
    <location>
        <position position="221"/>
    </location>
    <ligand>
        <name>substrate</name>
    </ligand>
</feature>
<feature type="binding site" evidence="9">
    <location>
        <position position="85"/>
    </location>
    <ligand>
        <name>Mg(2+)</name>
        <dbReference type="ChEBI" id="CHEBI:18420"/>
        <label>2</label>
    </ligand>
</feature>
<comment type="similarity">
    <text evidence="2 9">Belongs to the inositol monophosphatase superfamily. CysQ family.</text>
</comment>
<evidence type="ECO:0000256" key="3">
    <source>
        <dbReference type="ARBA" id="ARBA00022475"/>
    </source>
</evidence>
<dbReference type="SUPFAM" id="SSF56655">
    <property type="entry name" value="Carbohydrate phosphatase"/>
    <property type="match status" value="1"/>
</dbReference>
<accession>A0ABV7HPA5</accession>
<keyword evidence="4 9" id="KW-0997">Cell inner membrane</keyword>
<dbReference type="Gene3D" id="3.40.190.80">
    <property type="match status" value="1"/>
</dbReference>
<keyword evidence="5 9" id="KW-0479">Metal-binding</keyword>
<sequence length="280" mass="30648">MDNTLSRLGALAIEAGEAIEAVAREARWEITEKSDLSPVTQADLAAHDIISAALPGIIDVPIISEEDALAPFKTRSEWGRYWLIDPLDGTREFIRARPEYTVNIALITAGKAEIGIVYCPASRRLYLGNHNATHGPVGSFKATDGNHHWQPLSARRLPAEPTLICGHRQDSATEAQLRRALSELTGHSEAPTRMGSSIKFCLLAEGRYDLYPRLGPTSEWDTAAGQVVLEAAGGAVLEARTLEPLGYNRRDSILNPPFWAVADGHPSSFGFWQTLRRQST</sequence>
<reference evidence="11" key="1">
    <citation type="journal article" date="2019" name="Int. J. Syst. Evol. Microbiol.">
        <title>The Global Catalogue of Microorganisms (GCM) 10K type strain sequencing project: providing services to taxonomists for standard genome sequencing and annotation.</title>
        <authorList>
            <consortium name="The Broad Institute Genomics Platform"/>
            <consortium name="The Broad Institute Genome Sequencing Center for Infectious Disease"/>
            <person name="Wu L."/>
            <person name="Ma J."/>
        </authorList>
    </citation>
    <scope>NUCLEOTIDE SEQUENCE [LARGE SCALE GENOMIC DNA]</scope>
    <source>
        <strain evidence="11">KCTC 52141</strain>
    </source>
</reference>
<keyword evidence="3 9" id="KW-1003">Cell membrane</keyword>
<dbReference type="InterPro" id="IPR020583">
    <property type="entry name" value="Inositol_monoP_metal-BS"/>
</dbReference>
<keyword evidence="11" id="KW-1185">Reference proteome</keyword>
<comment type="caution">
    <text evidence="10">The sequence shown here is derived from an EMBL/GenBank/DDBJ whole genome shotgun (WGS) entry which is preliminary data.</text>
</comment>
<evidence type="ECO:0000256" key="4">
    <source>
        <dbReference type="ARBA" id="ARBA00022519"/>
    </source>
</evidence>
<protein>
    <recommendedName>
        <fullName evidence="9">3'(2'),5'-bisphosphate nucleotidase CysQ</fullName>
        <ecNumber evidence="9">3.1.3.7</ecNumber>
    </recommendedName>
    <alternativeName>
        <fullName evidence="9">3'(2'),5-bisphosphonucleoside 3'(2')-phosphohydrolase</fullName>
    </alternativeName>
    <alternativeName>
        <fullName evidence="9">3'-phosphoadenosine 5'-phosphate phosphatase</fullName>
        <shortName evidence="9">PAP phosphatase</shortName>
    </alternativeName>
</protein>
<evidence type="ECO:0000256" key="1">
    <source>
        <dbReference type="ARBA" id="ARBA00001625"/>
    </source>
</evidence>
<dbReference type="RefSeq" id="WP_382414571.1">
    <property type="nucleotide sequence ID" value="NZ_AP031500.1"/>
</dbReference>
<dbReference type="InterPro" id="IPR000760">
    <property type="entry name" value="Inositol_monophosphatase-like"/>
</dbReference>
<evidence type="ECO:0000256" key="7">
    <source>
        <dbReference type="ARBA" id="ARBA00022842"/>
    </source>
</evidence>
<evidence type="ECO:0000256" key="5">
    <source>
        <dbReference type="ARBA" id="ARBA00022723"/>
    </source>
</evidence>
<evidence type="ECO:0000256" key="8">
    <source>
        <dbReference type="ARBA" id="ARBA00023136"/>
    </source>
</evidence>
<proteinExistence type="inferred from homology"/>
<gene>
    <name evidence="9 10" type="primary">cysQ</name>
    <name evidence="10" type="ORF">ACFOEB_04025</name>
</gene>
<organism evidence="10 11">
    <name type="scientific">Gilvimarinus japonicus</name>
    <dbReference type="NCBI Taxonomy" id="1796469"/>
    <lineage>
        <taxon>Bacteria</taxon>
        <taxon>Pseudomonadati</taxon>
        <taxon>Pseudomonadota</taxon>
        <taxon>Gammaproteobacteria</taxon>
        <taxon>Cellvibrionales</taxon>
        <taxon>Cellvibrionaceae</taxon>
        <taxon>Gilvimarinus</taxon>
    </lineage>
</organism>
<dbReference type="PANTHER" id="PTHR43028">
    <property type="entry name" value="3'(2'),5'-BISPHOSPHATE NUCLEOTIDASE 1"/>
    <property type="match status" value="1"/>
</dbReference>
<dbReference type="PANTHER" id="PTHR43028:SF5">
    <property type="entry name" value="3'(2'),5'-BISPHOSPHATE NUCLEOTIDASE 1"/>
    <property type="match status" value="1"/>
</dbReference>
<dbReference type="Pfam" id="PF00459">
    <property type="entry name" value="Inositol_P"/>
    <property type="match status" value="1"/>
</dbReference>
<dbReference type="Gene3D" id="3.30.540.10">
    <property type="entry name" value="Fructose-1,6-Bisphosphatase, subunit A, domain 1"/>
    <property type="match status" value="1"/>
</dbReference>
<feature type="binding site" evidence="9">
    <location>
        <position position="65"/>
    </location>
    <ligand>
        <name>Mg(2+)</name>
        <dbReference type="ChEBI" id="CHEBI:18420"/>
        <label>1</label>
    </ligand>
</feature>
<dbReference type="InterPro" id="IPR050725">
    <property type="entry name" value="CysQ/Inositol_MonoPase"/>
</dbReference>
<dbReference type="PRINTS" id="PR00377">
    <property type="entry name" value="IMPHPHTASES"/>
</dbReference>
<dbReference type="CDD" id="cd01638">
    <property type="entry name" value="CysQ"/>
    <property type="match status" value="1"/>
</dbReference>
<feature type="binding site" evidence="9">
    <location>
        <position position="221"/>
    </location>
    <ligand>
        <name>Mg(2+)</name>
        <dbReference type="ChEBI" id="CHEBI:18420"/>
        <label>2</label>
    </ligand>
</feature>
<evidence type="ECO:0000313" key="11">
    <source>
        <dbReference type="Proteomes" id="UP001595548"/>
    </source>
</evidence>
<evidence type="ECO:0000313" key="10">
    <source>
        <dbReference type="EMBL" id="MFC3154360.1"/>
    </source>
</evidence>
<comment type="function">
    <text evidence="9">Converts adenosine-3',5'-bisphosphate (PAP) to AMP.</text>
</comment>